<dbReference type="Gene3D" id="3.30.760.10">
    <property type="entry name" value="RNA Cap, Translation Initiation Factor Eif4e"/>
    <property type="match status" value="1"/>
</dbReference>
<evidence type="ECO:0000256" key="3">
    <source>
        <dbReference type="ARBA" id="ARBA00022540"/>
    </source>
</evidence>
<evidence type="ECO:0000313" key="17">
    <source>
        <dbReference type="Proteomes" id="UP000245207"/>
    </source>
</evidence>
<evidence type="ECO:0000256" key="1">
    <source>
        <dbReference type="ARBA" id="ARBA00004123"/>
    </source>
</evidence>
<keyword evidence="15" id="KW-1133">Transmembrane helix</keyword>
<comment type="similarity">
    <text evidence="2 14">Belongs to the eukaryotic initiation factor 4E family.</text>
</comment>
<comment type="subunit">
    <text evidence="9">EIF4F is a multi-subunit complex, the composition of which varies with external and internal environmental conditions. It is composed of at least EIF4A, EIF4E and EIF4G. EIF4E is also known to interact with other partners. In higher plants two isoforms of EIF4F have been identified, named isoform EIF4F and isoform EIF(iso)4F. Isoform EIF4F has subunits p220 and p26, whereas isoform EIF(iso)4F has subunits p82 and p28.</text>
</comment>
<evidence type="ECO:0000256" key="12">
    <source>
        <dbReference type="ARBA" id="ARBA00041627"/>
    </source>
</evidence>
<sequence>MLILCLHCCCCSLYDQVFKPSKLPGNADFHMFKAGIEPKWEDPECANGGKWTVTSSRKAGLETMWSETLMALIGEQFDDADEICGVVASVRQRQDKLSLWTKNAANEAAQMSIGRKWKEILDVTDKITYNFHVSVITVWPFLFISHLICVIICF</sequence>
<proteinExistence type="inferred from homology"/>
<dbReference type="InterPro" id="IPR023398">
    <property type="entry name" value="TIF_eIF4e-like"/>
</dbReference>
<evidence type="ECO:0000256" key="6">
    <source>
        <dbReference type="ARBA" id="ARBA00022917"/>
    </source>
</evidence>
<gene>
    <name evidence="16" type="ORF">CTI12_AA344580</name>
</gene>
<evidence type="ECO:0000256" key="5">
    <source>
        <dbReference type="ARBA" id="ARBA00022884"/>
    </source>
</evidence>
<keyword evidence="8" id="KW-0539">Nucleus</keyword>
<evidence type="ECO:0000256" key="2">
    <source>
        <dbReference type="ARBA" id="ARBA00009860"/>
    </source>
</evidence>
<dbReference type="OrthoDB" id="590761at2759"/>
<keyword evidence="6 14" id="KW-0648">Protein biosynthesis</keyword>
<dbReference type="GO" id="GO:0003743">
    <property type="term" value="F:translation initiation factor activity"/>
    <property type="evidence" value="ECO:0007669"/>
    <property type="project" value="UniProtKB-KW"/>
</dbReference>
<keyword evidence="3 14" id="KW-0396">Initiation factor</keyword>
<keyword evidence="17" id="KW-1185">Reference proteome</keyword>
<dbReference type="PANTHER" id="PTHR11960">
    <property type="entry name" value="EUKARYOTIC TRANSLATION INITIATION FACTOR 4E RELATED"/>
    <property type="match status" value="1"/>
</dbReference>
<evidence type="ECO:0000256" key="14">
    <source>
        <dbReference type="RuleBase" id="RU004374"/>
    </source>
</evidence>
<dbReference type="SUPFAM" id="SSF55418">
    <property type="entry name" value="eIF4e-like"/>
    <property type="match status" value="1"/>
</dbReference>
<dbReference type="GO" id="GO:0009615">
    <property type="term" value="P:response to virus"/>
    <property type="evidence" value="ECO:0007669"/>
    <property type="project" value="UniProtKB-ARBA"/>
</dbReference>
<dbReference type="GO" id="GO:0000340">
    <property type="term" value="F:RNA 7-methylguanosine cap binding"/>
    <property type="evidence" value="ECO:0007669"/>
    <property type="project" value="TreeGrafter"/>
</dbReference>
<dbReference type="InterPro" id="IPR019770">
    <property type="entry name" value="TIF_eIF_4E_CS"/>
</dbReference>
<keyword evidence="5 14" id="KW-0694">RNA-binding</keyword>
<name>A0A2U1MSH1_ARTAN</name>
<dbReference type="EMBL" id="PKPP01004477">
    <property type="protein sequence ID" value="PWA64164.1"/>
    <property type="molecule type" value="Genomic_DNA"/>
</dbReference>
<dbReference type="GO" id="GO:0006417">
    <property type="term" value="P:regulation of translation"/>
    <property type="evidence" value="ECO:0007669"/>
    <property type="project" value="UniProtKB-KW"/>
</dbReference>
<dbReference type="GO" id="GO:0016281">
    <property type="term" value="C:eukaryotic translation initiation factor 4F complex"/>
    <property type="evidence" value="ECO:0007669"/>
    <property type="project" value="TreeGrafter"/>
</dbReference>
<evidence type="ECO:0000256" key="11">
    <source>
        <dbReference type="ARBA" id="ARBA00039832"/>
    </source>
</evidence>
<evidence type="ECO:0000256" key="4">
    <source>
        <dbReference type="ARBA" id="ARBA00022845"/>
    </source>
</evidence>
<dbReference type="InterPro" id="IPR001040">
    <property type="entry name" value="TIF_eIF_4E"/>
</dbReference>
<evidence type="ECO:0000256" key="15">
    <source>
        <dbReference type="SAM" id="Phobius"/>
    </source>
</evidence>
<dbReference type="Pfam" id="PF01652">
    <property type="entry name" value="IF4E"/>
    <property type="match status" value="1"/>
</dbReference>
<evidence type="ECO:0000256" key="7">
    <source>
        <dbReference type="ARBA" id="ARBA00023157"/>
    </source>
</evidence>
<evidence type="ECO:0000256" key="13">
    <source>
        <dbReference type="ARBA" id="ARBA00042903"/>
    </source>
</evidence>
<comment type="subcellular location">
    <subcellularLocation>
        <location evidence="1">Nucleus</location>
    </subcellularLocation>
</comment>
<evidence type="ECO:0000256" key="10">
    <source>
        <dbReference type="ARBA" id="ARBA00030245"/>
    </source>
</evidence>
<keyword evidence="15" id="KW-0472">Membrane</keyword>
<feature type="transmembrane region" description="Helical" evidence="15">
    <location>
        <begin position="131"/>
        <end position="153"/>
    </location>
</feature>
<reference evidence="16 17" key="1">
    <citation type="journal article" date="2018" name="Mol. Plant">
        <title>The genome of Artemisia annua provides insight into the evolution of Asteraceae family and artemisinin biosynthesis.</title>
        <authorList>
            <person name="Shen Q."/>
            <person name="Zhang L."/>
            <person name="Liao Z."/>
            <person name="Wang S."/>
            <person name="Yan T."/>
            <person name="Shi P."/>
            <person name="Liu M."/>
            <person name="Fu X."/>
            <person name="Pan Q."/>
            <person name="Wang Y."/>
            <person name="Lv Z."/>
            <person name="Lu X."/>
            <person name="Zhang F."/>
            <person name="Jiang W."/>
            <person name="Ma Y."/>
            <person name="Chen M."/>
            <person name="Hao X."/>
            <person name="Li L."/>
            <person name="Tang Y."/>
            <person name="Lv G."/>
            <person name="Zhou Y."/>
            <person name="Sun X."/>
            <person name="Brodelius P.E."/>
            <person name="Rose J.K.C."/>
            <person name="Tang K."/>
        </authorList>
    </citation>
    <scope>NUCLEOTIDE SEQUENCE [LARGE SCALE GENOMIC DNA]</scope>
    <source>
        <strain evidence="17">cv. Huhao1</strain>
        <tissue evidence="16">Leaf</tissue>
    </source>
</reference>
<accession>A0A2U1MSH1</accession>
<keyword evidence="7" id="KW-1015">Disulfide bond</keyword>
<comment type="caution">
    <text evidence="16">The sequence shown here is derived from an EMBL/GenBank/DDBJ whole genome shotgun (WGS) entry which is preliminary data.</text>
</comment>
<dbReference type="GO" id="GO:0005634">
    <property type="term" value="C:nucleus"/>
    <property type="evidence" value="ECO:0007669"/>
    <property type="project" value="UniProtKB-SubCell"/>
</dbReference>
<organism evidence="16 17">
    <name type="scientific">Artemisia annua</name>
    <name type="common">Sweet wormwood</name>
    <dbReference type="NCBI Taxonomy" id="35608"/>
    <lineage>
        <taxon>Eukaryota</taxon>
        <taxon>Viridiplantae</taxon>
        <taxon>Streptophyta</taxon>
        <taxon>Embryophyta</taxon>
        <taxon>Tracheophyta</taxon>
        <taxon>Spermatophyta</taxon>
        <taxon>Magnoliopsida</taxon>
        <taxon>eudicotyledons</taxon>
        <taxon>Gunneridae</taxon>
        <taxon>Pentapetalae</taxon>
        <taxon>asterids</taxon>
        <taxon>campanulids</taxon>
        <taxon>Asterales</taxon>
        <taxon>Asteraceae</taxon>
        <taxon>Asteroideae</taxon>
        <taxon>Anthemideae</taxon>
        <taxon>Artemisiinae</taxon>
        <taxon>Artemisia</taxon>
    </lineage>
</organism>
<dbReference type="AlphaFoldDB" id="A0A2U1MSH1"/>
<dbReference type="PROSITE" id="PS00813">
    <property type="entry name" value="IF4E"/>
    <property type="match status" value="1"/>
</dbReference>
<evidence type="ECO:0000256" key="8">
    <source>
        <dbReference type="ARBA" id="ARBA00023242"/>
    </source>
</evidence>
<evidence type="ECO:0000313" key="16">
    <source>
        <dbReference type="EMBL" id="PWA64164.1"/>
    </source>
</evidence>
<dbReference type="Proteomes" id="UP000245207">
    <property type="component" value="Unassembled WGS sequence"/>
</dbReference>
<keyword evidence="4" id="KW-0810">Translation regulation</keyword>
<dbReference type="STRING" id="35608.A0A2U1MSH1"/>
<protein>
    <recommendedName>
        <fullName evidence="11">Eukaryotic translation initiation factor isoform 4E</fullName>
    </recommendedName>
    <alternativeName>
        <fullName evidence="12">eIF-(iso)4F 25 kDa subunit</fullName>
    </alternativeName>
    <alternativeName>
        <fullName evidence="13">eIF-(iso)4F p28 subunit</fullName>
    </alternativeName>
    <alternativeName>
        <fullName evidence="10">mRNA cap-binding protein</fullName>
    </alternativeName>
</protein>
<keyword evidence="15" id="KW-0812">Transmembrane</keyword>
<dbReference type="PANTHER" id="PTHR11960:SF60">
    <property type="entry name" value="EUKARYOTIC TRANSLATION INITIATION FACTOR ISOFORM 4E-2"/>
    <property type="match status" value="1"/>
</dbReference>
<evidence type="ECO:0000256" key="9">
    <source>
        <dbReference type="ARBA" id="ARBA00025991"/>
    </source>
</evidence>